<evidence type="ECO:0000313" key="3">
    <source>
        <dbReference type="EMBL" id="QBC44325.1"/>
    </source>
</evidence>
<dbReference type="Pfam" id="PF10728">
    <property type="entry name" value="DUF2520"/>
    <property type="match status" value="1"/>
</dbReference>
<dbReference type="Gene3D" id="1.10.1040.20">
    <property type="entry name" value="ProC-like, C-terminal domain"/>
    <property type="match status" value="1"/>
</dbReference>
<dbReference type="InterPro" id="IPR018931">
    <property type="entry name" value="DUF2520"/>
</dbReference>
<accession>A0A7G3GCE2</accession>
<dbReference type="Pfam" id="PF10727">
    <property type="entry name" value="Rossmann-like"/>
    <property type="match status" value="1"/>
</dbReference>
<protein>
    <submittedName>
        <fullName evidence="3">DUF2520 domain-containing protein</fullName>
    </submittedName>
</protein>
<dbReference type="SUPFAM" id="SSF48179">
    <property type="entry name" value="6-phosphogluconate dehydrogenase C-terminal domain-like"/>
    <property type="match status" value="1"/>
</dbReference>
<dbReference type="InterPro" id="IPR036291">
    <property type="entry name" value="NAD(P)-bd_dom_sf"/>
</dbReference>
<dbReference type="PANTHER" id="PTHR40459">
    <property type="entry name" value="CONSERVED HYPOTHETICAL ALANINE AND LEUCINE RICH PROTEIN"/>
    <property type="match status" value="1"/>
</dbReference>
<gene>
    <name evidence="3" type="ORF">C1H71_12835</name>
</gene>
<organism evidence="3 4">
    <name type="scientific">Iodobacter fluviatilis</name>
    <dbReference type="NCBI Taxonomy" id="537"/>
    <lineage>
        <taxon>Bacteria</taxon>
        <taxon>Pseudomonadati</taxon>
        <taxon>Pseudomonadota</taxon>
        <taxon>Betaproteobacteria</taxon>
        <taxon>Neisseriales</taxon>
        <taxon>Chitinibacteraceae</taxon>
        <taxon>Iodobacter</taxon>
    </lineage>
</organism>
<evidence type="ECO:0000259" key="2">
    <source>
        <dbReference type="Pfam" id="PF10728"/>
    </source>
</evidence>
<keyword evidence="4" id="KW-1185">Reference proteome</keyword>
<reference evidence="3 4" key="1">
    <citation type="submission" date="2018-01" db="EMBL/GenBank/DDBJ databases">
        <title>Genome sequence of Iodobacter sp. strain PCH194 isolated from Indian Trans-Himalaya.</title>
        <authorList>
            <person name="Kumar V."/>
            <person name="Thakur V."/>
            <person name="Kumar S."/>
            <person name="Singh D."/>
        </authorList>
    </citation>
    <scope>NUCLEOTIDE SEQUENCE [LARGE SCALE GENOMIC DNA]</scope>
    <source>
        <strain evidence="3 4">PCH194</strain>
    </source>
</reference>
<dbReference type="AlphaFoldDB" id="A0A7G3GCE2"/>
<dbReference type="KEGG" id="ifl:C1H71_12835"/>
<dbReference type="InterPro" id="IPR037108">
    <property type="entry name" value="TM1727-like_C_sf"/>
</dbReference>
<dbReference type="Gene3D" id="3.40.50.720">
    <property type="entry name" value="NAD(P)-binding Rossmann-like Domain"/>
    <property type="match status" value="1"/>
</dbReference>
<name>A0A7G3GCE2_9NEIS</name>
<evidence type="ECO:0000313" key="4">
    <source>
        <dbReference type="Proteomes" id="UP000515917"/>
    </source>
</evidence>
<evidence type="ECO:0000259" key="1">
    <source>
        <dbReference type="Pfam" id="PF10727"/>
    </source>
</evidence>
<dbReference type="InterPro" id="IPR008927">
    <property type="entry name" value="6-PGluconate_DH-like_C_sf"/>
</dbReference>
<dbReference type="EMBL" id="CP025781">
    <property type="protein sequence ID" value="QBC44325.1"/>
    <property type="molecule type" value="Genomic_DNA"/>
</dbReference>
<dbReference type="Proteomes" id="UP000515917">
    <property type="component" value="Chromosome"/>
</dbReference>
<dbReference type="SUPFAM" id="SSF51735">
    <property type="entry name" value="NAD(P)-binding Rossmann-fold domains"/>
    <property type="match status" value="1"/>
</dbReference>
<dbReference type="RefSeq" id="WP_130106865.1">
    <property type="nucleotide sequence ID" value="NZ_CP025781.1"/>
</dbReference>
<proteinExistence type="predicted"/>
<feature type="domain" description="Putative oxidoreductase/dehydrogenase Rossmann-like" evidence="1">
    <location>
        <begin position="5"/>
        <end position="119"/>
    </location>
</feature>
<sequence>MKILNIIGPGRLGKSLARLAQQSGRFQIGGVYARSAEHITDAITFIGAGEFCSALDQLPVADLYLLAVPDGAIENVAIELAACHIVKAGNVVFHSSGVSEAALLAPLQDSGAYLASVHPAFSFADPALAVASFNAIPCALEGDPLAYDILQDFVLALGGKPFTLVKGGKAAYHAALTMAANYLVTLADLSLKTAKMAGIESDIAQSLILNLMQQTLSNIRVLGPAAALTGPIVRGDEATIEKHLSVIKDATILRCYQSMGQATIDLAADHLSKPKQAALHQRLA</sequence>
<dbReference type="InterPro" id="IPR019665">
    <property type="entry name" value="OxRdtase/DH_put_Rossmann_dom"/>
</dbReference>
<feature type="domain" description="DUF2520" evidence="2">
    <location>
        <begin position="136"/>
        <end position="263"/>
    </location>
</feature>
<dbReference type="PANTHER" id="PTHR40459:SF1">
    <property type="entry name" value="CONSERVED HYPOTHETICAL ALANINE AND LEUCINE RICH PROTEIN"/>
    <property type="match status" value="1"/>
</dbReference>